<gene>
    <name evidence="2" type="ORF">RRG08_036089</name>
</gene>
<evidence type="ECO:0000256" key="1">
    <source>
        <dbReference type="SAM" id="MobiDB-lite"/>
    </source>
</evidence>
<evidence type="ECO:0000313" key="3">
    <source>
        <dbReference type="Proteomes" id="UP001283361"/>
    </source>
</evidence>
<dbReference type="EMBL" id="JAWDGP010001628">
    <property type="protein sequence ID" value="KAK3789796.1"/>
    <property type="molecule type" value="Genomic_DNA"/>
</dbReference>
<sequence length="82" mass="9139">MPGSVVTARIMAGDQERFVADRWYACLFSCRHLVVDTAYLSHTVSCSTEAHKTNRTPPPSVTRRQDATGDLNGTFLHQISMK</sequence>
<dbReference type="AlphaFoldDB" id="A0AAE1E0H2"/>
<organism evidence="2 3">
    <name type="scientific">Elysia crispata</name>
    <name type="common">lettuce slug</name>
    <dbReference type="NCBI Taxonomy" id="231223"/>
    <lineage>
        <taxon>Eukaryota</taxon>
        <taxon>Metazoa</taxon>
        <taxon>Spiralia</taxon>
        <taxon>Lophotrochozoa</taxon>
        <taxon>Mollusca</taxon>
        <taxon>Gastropoda</taxon>
        <taxon>Heterobranchia</taxon>
        <taxon>Euthyneura</taxon>
        <taxon>Panpulmonata</taxon>
        <taxon>Sacoglossa</taxon>
        <taxon>Placobranchoidea</taxon>
        <taxon>Plakobranchidae</taxon>
        <taxon>Elysia</taxon>
    </lineage>
</organism>
<evidence type="ECO:0000313" key="2">
    <source>
        <dbReference type="EMBL" id="KAK3789796.1"/>
    </source>
</evidence>
<name>A0AAE1E0H2_9GAST</name>
<keyword evidence="3" id="KW-1185">Reference proteome</keyword>
<comment type="caution">
    <text evidence="2">The sequence shown here is derived from an EMBL/GenBank/DDBJ whole genome shotgun (WGS) entry which is preliminary data.</text>
</comment>
<accession>A0AAE1E0H2</accession>
<feature type="region of interest" description="Disordered" evidence="1">
    <location>
        <begin position="48"/>
        <end position="73"/>
    </location>
</feature>
<reference evidence="2" key="1">
    <citation type="journal article" date="2023" name="G3 (Bethesda)">
        <title>A reference genome for the long-term kleptoplast-retaining sea slug Elysia crispata morphotype clarki.</title>
        <authorList>
            <person name="Eastman K.E."/>
            <person name="Pendleton A.L."/>
            <person name="Shaikh M.A."/>
            <person name="Suttiyut T."/>
            <person name="Ogas R."/>
            <person name="Tomko P."/>
            <person name="Gavelis G."/>
            <person name="Widhalm J.R."/>
            <person name="Wisecaver J.H."/>
        </authorList>
    </citation>
    <scope>NUCLEOTIDE SEQUENCE</scope>
    <source>
        <strain evidence="2">ECLA1</strain>
    </source>
</reference>
<proteinExistence type="predicted"/>
<dbReference type="Proteomes" id="UP001283361">
    <property type="component" value="Unassembled WGS sequence"/>
</dbReference>
<protein>
    <submittedName>
        <fullName evidence="2">Uncharacterized protein</fullName>
    </submittedName>
</protein>